<evidence type="ECO:0000313" key="1">
    <source>
        <dbReference type="EMBL" id="MCU4744239.1"/>
    </source>
</evidence>
<dbReference type="EMBL" id="JAOPKA010000024">
    <property type="protein sequence ID" value="MCU4744239.1"/>
    <property type="molecule type" value="Genomic_DNA"/>
</dbReference>
<evidence type="ECO:0000313" key="2">
    <source>
        <dbReference type="Proteomes" id="UP001321018"/>
    </source>
</evidence>
<dbReference type="AlphaFoldDB" id="A0AAP2Z5B0"/>
<comment type="caution">
    <text evidence="1">The sequence shown here is derived from an EMBL/GenBank/DDBJ whole genome shotgun (WGS) entry which is preliminary data.</text>
</comment>
<protein>
    <submittedName>
        <fullName evidence="1">Uncharacterized protein</fullName>
    </submittedName>
</protein>
<proteinExistence type="predicted"/>
<dbReference type="Proteomes" id="UP001321018">
    <property type="component" value="Unassembled WGS sequence"/>
</dbReference>
<sequence>MEIIIQSNCVADECPHLLIVLPRVDYPFTFSAFLDIQRLVERRSEFVGIFDIIFILPLFDPRANRVQFSREFVLCVFINEVANFTEELFSRVGVVERLLAAVGREQPLIVNEFSEILPCRLVVDVGLVGNPRGATGLCEHLGDSPDTVLAFHIIEPYVG</sequence>
<reference evidence="1" key="1">
    <citation type="submission" date="2022-09" db="EMBL/GenBank/DDBJ databases">
        <title>Enrichment on poylsaccharides allowed isolation of novel metabolic and taxonomic groups of Haloarchaea.</title>
        <authorList>
            <person name="Sorokin D.Y."/>
            <person name="Elcheninov A.G."/>
            <person name="Khizhniak T.V."/>
            <person name="Kolganova T.V."/>
            <person name="Kublanov I.V."/>
        </authorList>
    </citation>
    <scope>NUCLEOTIDE SEQUENCE</scope>
    <source>
        <strain evidence="1">AArc-xg1-1</strain>
    </source>
</reference>
<accession>A0AAP2Z5B0</accession>
<organism evidence="1 2">
    <name type="scientific">Natronoglomus mannanivorans</name>
    <dbReference type="NCBI Taxonomy" id="2979990"/>
    <lineage>
        <taxon>Archaea</taxon>
        <taxon>Methanobacteriati</taxon>
        <taxon>Methanobacteriota</taxon>
        <taxon>Stenosarchaea group</taxon>
        <taxon>Halobacteria</taxon>
        <taxon>Halobacteriales</taxon>
        <taxon>Natrialbaceae</taxon>
        <taxon>Natronoglomus</taxon>
    </lineage>
</organism>
<gene>
    <name evidence="1" type="ORF">OB960_22950</name>
</gene>
<name>A0AAP2Z5B0_9EURY</name>